<sequence length="73" mass="8320">MILFSNPWNQVLRLISSQKKHSILVLRSRFLNGVLGLGIESLRVEEFRLTPLTTMLAPPMVLLIVKTLLTSFQ</sequence>
<organism evidence="3">
    <name type="scientific">Candidatus Kentrum sp. SD</name>
    <dbReference type="NCBI Taxonomy" id="2126332"/>
    <lineage>
        <taxon>Bacteria</taxon>
        <taxon>Pseudomonadati</taxon>
        <taxon>Pseudomonadota</taxon>
        <taxon>Gammaproteobacteria</taxon>
        <taxon>Candidatus Kentrum</taxon>
    </lineage>
</organism>
<gene>
    <name evidence="3" type="ORF">BECKSD772D_GA0070982_101217</name>
    <name evidence="2" type="ORF">BECKSD772E_GA0070983_100633</name>
    <name evidence="1" type="ORF">BECKSD772F_GA0070984_100533</name>
</gene>
<accession>A0A451BJ63</accession>
<proteinExistence type="predicted"/>
<reference evidence="3" key="1">
    <citation type="submission" date="2019-02" db="EMBL/GenBank/DDBJ databases">
        <authorList>
            <person name="Gruber-Vodicka R. H."/>
            <person name="Seah K. B. B."/>
        </authorList>
    </citation>
    <scope>NUCLEOTIDE SEQUENCE</scope>
    <source>
        <strain evidence="3">BECK_S127</strain>
        <strain evidence="2">BECK_S1320</strain>
        <strain evidence="1">BECK_S1321</strain>
    </source>
</reference>
<evidence type="ECO:0000313" key="3">
    <source>
        <dbReference type="EMBL" id="VFK78340.1"/>
    </source>
</evidence>
<protein>
    <submittedName>
        <fullName evidence="3">Uncharacterized protein</fullName>
    </submittedName>
</protein>
<dbReference type="EMBL" id="CAADFU010000006">
    <property type="protein sequence ID" value="VFK40404.1"/>
    <property type="molecule type" value="Genomic_DNA"/>
</dbReference>
<evidence type="ECO:0000313" key="2">
    <source>
        <dbReference type="EMBL" id="VFK40404.1"/>
    </source>
</evidence>
<evidence type="ECO:0000313" key="1">
    <source>
        <dbReference type="EMBL" id="VFK36783.1"/>
    </source>
</evidence>
<dbReference type="EMBL" id="CAADHB010000012">
    <property type="protein sequence ID" value="VFK78340.1"/>
    <property type="molecule type" value="Genomic_DNA"/>
</dbReference>
<dbReference type="AlphaFoldDB" id="A0A451BJ63"/>
<name>A0A451BJ63_9GAMM</name>
<dbReference type="EMBL" id="CAADFR010000005">
    <property type="protein sequence ID" value="VFK36783.1"/>
    <property type="molecule type" value="Genomic_DNA"/>
</dbReference>